<name>A0AA36BHD4_OCTVU</name>
<keyword evidence="3" id="KW-1185">Reference proteome</keyword>
<protein>
    <recommendedName>
        <fullName evidence="1">Mos1 transposase HTH domain-containing protein</fullName>
    </recommendedName>
</protein>
<dbReference type="PANTHER" id="PTHR46060">
    <property type="entry name" value="MARINER MOS1 TRANSPOSASE-LIKE PROTEIN"/>
    <property type="match status" value="1"/>
</dbReference>
<dbReference type="PANTHER" id="PTHR46060:SF1">
    <property type="entry name" value="MARINER MOS1 TRANSPOSASE-LIKE PROTEIN"/>
    <property type="match status" value="1"/>
</dbReference>
<gene>
    <name evidence="2" type="ORF">OCTVUL_1B017355</name>
</gene>
<dbReference type="InterPro" id="IPR036397">
    <property type="entry name" value="RNaseH_sf"/>
</dbReference>
<sequence length="347" mass="39738">MEGRMDKIWHRGVIKYLQKKGLAPKDIHADMVATLGNDAPALSTVQKWAAEFRKGRENLEDDSRSGRPATATTEENIDRVHHMVMDDRQLTINQIANAIRISRERVENILHKELGMLKVSARWVPRLLTSDQKDTRLITSRENLALFEADPADFLERFLTQGECWVHHFEPETKELTSPPAPKKAKNISPAGKVMASVFWDAKGIVFIDYLQKRHAINGEYYANLLRQLKRALKIKRPGKLAKGVLFHQDDAPVHKSLVSMAVVRDCGFEVVDHPPCSPDLAPSDYYLFPNMKKHLAGKQHRSDDDVMCAVDDFFNQRDESFFTNGIQALQHRWKKCVDREGDYVEK</sequence>
<dbReference type="EMBL" id="OX597827">
    <property type="protein sequence ID" value="CAI9733412.1"/>
    <property type="molecule type" value="Genomic_DNA"/>
</dbReference>
<feature type="domain" description="Mos1 transposase HTH" evidence="1">
    <location>
        <begin position="11"/>
        <end position="55"/>
    </location>
</feature>
<dbReference type="InterPro" id="IPR041426">
    <property type="entry name" value="Mos1_HTH"/>
</dbReference>
<organism evidence="2 3">
    <name type="scientific">Octopus vulgaris</name>
    <name type="common">Common octopus</name>
    <dbReference type="NCBI Taxonomy" id="6645"/>
    <lineage>
        <taxon>Eukaryota</taxon>
        <taxon>Metazoa</taxon>
        <taxon>Spiralia</taxon>
        <taxon>Lophotrochozoa</taxon>
        <taxon>Mollusca</taxon>
        <taxon>Cephalopoda</taxon>
        <taxon>Coleoidea</taxon>
        <taxon>Octopodiformes</taxon>
        <taxon>Octopoda</taxon>
        <taxon>Incirrata</taxon>
        <taxon>Octopodidae</taxon>
        <taxon>Octopus</taxon>
    </lineage>
</organism>
<evidence type="ECO:0000313" key="2">
    <source>
        <dbReference type="EMBL" id="CAI9733412.1"/>
    </source>
</evidence>
<proteinExistence type="predicted"/>
<reference evidence="2" key="1">
    <citation type="submission" date="2023-08" db="EMBL/GenBank/DDBJ databases">
        <authorList>
            <person name="Alioto T."/>
            <person name="Alioto T."/>
            <person name="Gomez Garrido J."/>
        </authorList>
    </citation>
    <scope>NUCLEOTIDE SEQUENCE</scope>
</reference>
<dbReference type="Pfam" id="PF01359">
    <property type="entry name" value="Transposase_1"/>
    <property type="match status" value="1"/>
</dbReference>
<dbReference type="Proteomes" id="UP001162480">
    <property type="component" value="Chromosome 14"/>
</dbReference>
<dbReference type="Gene3D" id="3.30.420.10">
    <property type="entry name" value="Ribonuclease H-like superfamily/Ribonuclease H"/>
    <property type="match status" value="1"/>
</dbReference>
<evidence type="ECO:0000259" key="1">
    <source>
        <dbReference type="Pfam" id="PF17906"/>
    </source>
</evidence>
<dbReference type="Pfam" id="PF17906">
    <property type="entry name" value="HTH_48"/>
    <property type="match status" value="1"/>
</dbReference>
<dbReference type="InterPro" id="IPR001888">
    <property type="entry name" value="Transposase_1"/>
</dbReference>
<dbReference type="GO" id="GO:0003676">
    <property type="term" value="F:nucleic acid binding"/>
    <property type="evidence" value="ECO:0007669"/>
    <property type="project" value="InterPro"/>
</dbReference>
<evidence type="ECO:0000313" key="3">
    <source>
        <dbReference type="Proteomes" id="UP001162480"/>
    </source>
</evidence>
<dbReference type="InterPro" id="IPR052709">
    <property type="entry name" value="Transposase-MT_Hybrid"/>
</dbReference>
<dbReference type="AlphaFoldDB" id="A0AA36BHD4"/>
<accession>A0AA36BHD4</accession>